<evidence type="ECO:0000313" key="1">
    <source>
        <dbReference type="EMBL" id="KAJ7678342.1"/>
    </source>
</evidence>
<dbReference type="Pfam" id="PF00106">
    <property type="entry name" value="adh_short"/>
    <property type="match status" value="1"/>
</dbReference>
<organism evidence="1 2">
    <name type="scientific">Mycena rosella</name>
    <name type="common">Pink bonnet</name>
    <name type="synonym">Agaricus rosellus</name>
    <dbReference type="NCBI Taxonomy" id="1033263"/>
    <lineage>
        <taxon>Eukaryota</taxon>
        <taxon>Fungi</taxon>
        <taxon>Dikarya</taxon>
        <taxon>Basidiomycota</taxon>
        <taxon>Agaricomycotina</taxon>
        <taxon>Agaricomycetes</taxon>
        <taxon>Agaricomycetidae</taxon>
        <taxon>Agaricales</taxon>
        <taxon>Marasmiineae</taxon>
        <taxon>Mycenaceae</taxon>
        <taxon>Mycena</taxon>
    </lineage>
</organism>
<protein>
    <submittedName>
        <fullName evidence="1">NAD-P-binding protein</fullName>
    </submittedName>
</protein>
<dbReference type="AlphaFoldDB" id="A0AAD7D5I7"/>
<dbReference type="PANTHER" id="PTHR43431">
    <property type="entry name" value="OXIDOREDUCTASE, SHORT CHAIN DEHYDROGENASE/REDUCTASE FAMILY (AFU_ORTHOLOGUE AFUA_5G14000)"/>
    <property type="match status" value="1"/>
</dbReference>
<sequence>MAVIRPLFVVAGARISPVNASTDALQASGMQQAPAQPQRLHRRAFSKAGYSVALIARGQSSLNALSEEINSTGGNAAPFCMPSYAPGNFSSTFASIHAQFPPAQYAVRAALWNVGYAVWKPFLEVTPEEVDESLTTNVAAAFAFSREAILKFKENSTDAEKPNRGTLIFTGATASTRGNTMTSAFAPGKFGARALSQSLAKEFGKDDIHVAHAIIDGQIMTGAALANSGGNPPARLSPESIAQAYLYLANQEKSAWTWELDLRPAHEKW</sequence>
<dbReference type="SUPFAM" id="SSF51735">
    <property type="entry name" value="NAD(P)-binding Rossmann-fold domains"/>
    <property type="match status" value="1"/>
</dbReference>
<proteinExistence type="predicted"/>
<dbReference type="InterPro" id="IPR036291">
    <property type="entry name" value="NAD(P)-bd_dom_sf"/>
</dbReference>
<dbReference type="Proteomes" id="UP001221757">
    <property type="component" value="Unassembled WGS sequence"/>
</dbReference>
<keyword evidence="2" id="KW-1185">Reference proteome</keyword>
<name>A0AAD7D5I7_MYCRO</name>
<dbReference type="InterPro" id="IPR002347">
    <property type="entry name" value="SDR_fam"/>
</dbReference>
<dbReference type="PANTHER" id="PTHR43431:SF7">
    <property type="entry name" value="OXIDOREDUCTASE, SHORT CHAIN DEHYDROGENASE_REDUCTASE FAMILY (AFU_ORTHOLOGUE AFUA_5G14000)"/>
    <property type="match status" value="1"/>
</dbReference>
<dbReference type="Gene3D" id="3.40.50.720">
    <property type="entry name" value="NAD(P)-binding Rossmann-like Domain"/>
    <property type="match status" value="1"/>
</dbReference>
<evidence type="ECO:0000313" key="2">
    <source>
        <dbReference type="Proteomes" id="UP001221757"/>
    </source>
</evidence>
<reference evidence="1" key="1">
    <citation type="submission" date="2023-03" db="EMBL/GenBank/DDBJ databases">
        <title>Massive genome expansion in bonnet fungi (Mycena s.s.) driven by repeated elements and novel gene families across ecological guilds.</title>
        <authorList>
            <consortium name="Lawrence Berkeley National Laboratory"/>
            <person name="Harder C.B."/>
            <person name="Miyauchi S."/>
            <person name="Viragh M."/>
            <person name="Kuo A."/>
            <person name="Thoen E."/>
            <person name="Andreopoulos B."/>
            <person name="Lu D."/>
            <person name="Skrede I."/>
            <person name="Drula E."/>
            <person name="Henrissat B."/>
            <person name="Morin E."/>
            <person name="Kohler A."/>
            <person name="Barry K."/>
            <person name="LaButti K."/>
            <person name="Morin E."/>
            <person name="Salamov A."/>
            <person name="Lipzen A."/>
            <person name="Mereny Z."/>
            <person name="Hegedus B."/>
            <person name="Baldrian P."/>
            <person name="Stursova M."/>
            <person name="Weitz H."/>
            <person name="Taylor A."/>
            <person name="Grigoriev I.V."/>
            <person name="Nagy L.G."/>
            <person name="Martin F."/>
            <person name="Kauserud H."/>
        </authorList>
    </citation>
    <scope>NUCLEOTIDE SEQUENCE</scope>
    <source>
        <strain evidence="1">CBHHK067</strain>
    </source>
</reference>
<accession>A0AAD7D5I7</accession>
<gene>
    <name evidence="1" type="ORF">B0H17DRAFT_1139415</name>
</gene>
<dbReference type="EMBL" id="JARKIE010000135">
    <property type="protein sequence ID" value="KAJ7678342.1"/>
    <property type="molecule type" value="Genomic_DNA"/>
</dbReference>
<comment type="caution">
    <text evidence="1">The sequence shown here is derived from an EMBL/GenBank/DDBJ whole genome shotgun (WGS) entry which is preliminary data.</text>
</comment>